<evidence type="ECO:0000256" key="2">
    <source>
        <dbReference type="ARBA" id="ARBA00012513"/>
    </source>
</evidence>
<name>A0ABD1N9T6_9FABA</name>
<comment type="subcellular location">
    <subcellularLocation>
        <location evidence="1">Cell membrane</location>
        <topology evidence="1">Single-pass type I membrane protein</topology>
    </subcellularLocation>
</comment>
<evidence type="ECO:0000256" key="12">
    <source>
        <dbReference type="ARBA" id="ARBA00023180"/>
    </source>
</evidence>
<keyword evidence="3" id="KW-1003">Cell membrane</keyword>
<keyword evidence="5" id="KW-0433">Leucine-rich repeat</keyword>
<keyword evidence="12" id="KW-0325">Glycoprotein</keyword>
<keyword evidence="11" id="KW-0675">Receptor</keyword>
<reference evidence="13 14" key="1">
    <citation type="submission" date="2024-08" db="EMBL/GenBank/DDBJ databases">
        <title>Insights into the chromosomal genome structure of Flemingia macrophylla.</title>
        <authorList>
            <person name="Ding Y."/>
            <person name="Zhao Y."/>
            <person name="Bi W."/>
            <person name="Wu M."/>
            <person name="Zhao G."/>
            <person name="Gong Y."/>
            <person name="Li W."/>
            <person name="Zhang P."/>
        </authorList>
    </citation>
    <scope>NUCLEOTIDE SEQUENCE [LARGE SCALE GENOMIC DNA]</scope>
    <source>
        <strain evidence="13">DYQJB</strain>
        <tissue evidence="13">Leaf</tissue>
    </source>
</reference>
<dbReference type="EC" id="2.7.11.1" evidence="2"/>
<keyword evidence="4" id="KW-0723">Serine/threonine-protein kinase</keyword>
<evidence type="ECO:0000256" key="3">
    <source>
        <dbReference type="ARBA" id="ARBA00022475"/>
    </source>
</evidence>
<keyword evidence="4" id="KW-0418">Kinase</keyword>
<dbReference type="SUPFAM" id="SSF52058">
    <property type="entry name" value="L domain-like"/>
    <property type="match status" value="1"/>
</dbReference>
<evidence type="ECO:0000256" key="7">
    <source>
        <dbReference type="ARBA" id="ARBA00022729"/>
    </source>
</evidence>
<comment type="caution">
    <text evidence="13">The sequence shown here is derived from an EMBL/GenBank/DDBJ whole genome shotgun (WGS) entry which is preliminary data.</text>
</comment>
<keyword evidence="10" id="KW-0472">Membrane</keyword>
<keyword evidence="9" id="KW-1133">Transmembrane helix</keyword>
<evidence type="ECO:0000256" key="11">
    <source>
        <dbReference type="ARBA" id="ARBA00023170"/>
    </source>
</evidence>
<dbReference type="InterPro" id="IPR001611">
    <property type="entry name" value="Leu-rich_rpt"/>
</dbReference>
<dbReference type="AlphaFoldDB" id="A0ABD1N9T6"/>
<dbReference type="EMBL" id="JBGMDY010000002">
    <property type="protein sequence ID" value="KAL2344872.1"/>
    <property type="molecule type" value="Genomic_DNA"/>
</dbReference>
<dbReference type="GO" id="GO:0005886">
    <property type="term" value="C:plasma membrane"/>
    <property type="evidence" value="ECO:0007669"/>
    <property type="project" value="UniProtKB-SubCell"/>
</dbReference>
<dbReference type="PANTHER" id="PTHR27000:SF800">
    <property type="entry name" value="OS11G0197000 PROTEIN"/>
    <property type="match status" value="1"/>
</dbReference>
<gene>
    <name evidence="13" type="ORF">Fmac_006157</name>
</gene>
<dbReference type="InterPro" id="IPR032675">
    <property type="entry name" value="LRR_dom_sf"/>
</dbReference>
<evidence type="ECO:0000256" key="8">
    <source>
        <dbReference type="ARBA" id="ARBA00022737"/>
    </source>
</evidence>
<keyword evidence="6" id="KW-0812">Transmembrane</keyword>
<dbReference type="Pfam" id="PF00560">
    <property type="entry name" value="LRR_1"/>
    <property type="match status" value="1"/>
</dbReference>
<dbReference type="GO" id="GO:0004674">
    <property type="term" value="F:protein serine/threonine kinase activity"/>
    <property type="evidence" value="ECO:0007669"/>
    <property type="project" value="UniProtKB-KW"/>
</dbReference>
<keyword evidence="4" id="KW-0808">Transferase</keyword>
<evidence type="ECO:0000313" key="14">
    <source>
        <dbReference type="Proteomes" id="UP001603857"/>
    </source>
</evidence>
<proteinExistence type="predicted"/>
<dbReference type="PANTHER" id="PTHR27000">
    <property type="entry name" value="LEUCINE-RICH REPEAT RECEPTOR-LIKE PROTEIN KINASE FAMILY PROTEIN-RELATED"/>
    <property type="match status" value="1"/>
</dbReference>
<organism evidence="13 14">
    <name type="scientific">Flemingia macrophylla</name>
    <dbReference type="NCBI Taxonomy" id="520843"/>
    <lineage>
        <taxon>Eukaryota</taxon>
        <taxon>Viridiplantae</taxon>
        <taxon>Streptophyta</taxon>
        <taxon>Embryophyta</taxon>
        <taxon>Tracheophyta</taxon>
        <taxon>Spermatophyta</taxon>
        <taxon>Magnoliopsida</taxon>
        <taxon>eudicotyledons</taxon>
        <taxon>Gunneridae</taxon>
        <taxon>Pentapetalae</taxon>
        <taxon>rosids</taxon>
        <taxon>fabids</taxon>
        <taxon>Fabales</taxon>
        <taxon>Fabaceae</taxon>
        <taxon>Papilionoideae</taxon>
        <taxon>50 kb inversion clade</taxon>
        <taxon>NPAAA clade</taxon>
        <taxon>indigoferoid/millettioid clade</taxon>
        <taxon>Phaseoleae</taxon>
        <taxon>Flemingia</taxon>
    </lineage>
</organism>
<keyword evidence="8" id="KW-0677">Repeat</keyword>
<evidence type="ECO:0000256" key="4">
    <source>
        <dbReference type="ARBA" id="ARBA00022527"/>
    </source>
</evidence>
<protein>
    <recommendedName>
        <fullName evidence="2">non-specific serine/threonine protein kinase</fullName>
        <ecNumber evidence="2">2.7.11.1</ecNumber>
    </recommendedName>
</protein>
<evidence type="ECO:0000256" key="9">
    <source>
        <dbReference type="ARBA" id="ARBA00022989"/>
    </source>
</evidence>
<evidence type="ECO:0000256" key="10">
    <source>
        <dbReference type="ARBA" id="ARBA00023136"/>
    </source>
</evidence>
<evidence type="ECO:0000256" key="5">
    <source>
        <dbReference type="ARBA" id="ARBA00022614"/>
    </source>
</evidence>
<evidence type="ECO:0000256" key="6">
    <source>
        <dbReference type="ARBA" id="ARBA00022692"/>
    </source>
</evidence>
<sequence length="86" mass="9397">MTLPCSGSISQELGKMKNLNILDLSNNRLEGHILQALTGFSLLTEIDFSNNFPSGLIPESEGFGIAKMPHLENGWNSYTVVTSLDK</sequence>
<accession>A0ABD1N9T6</accession>
<evidence type="ECO:0000256" key="1">
    <source>
        <dbReference type="ARBA" id="ARBA00004251"/>
    </source>
</evidence>
<keyword evidence="7" id="KW-0732">Signal</keyword>
<dbReference type="Gene3D" id="3.80.10.10">
    <property type="entry name" value="Ribonuclease Inhibitor"/>
    <property type="match status" value="1"/>
</dbReference>
<dbReference type="Proteomes" id="UP001603857">
    <property type="component" value="Unassembled WGS sequence"/>
</dbReference>
<evidence type="ECO:0000313" key="13">
    <source>
        <dbReference type="EMBL" id="KAL2344872.1"/>
    </source>
</evidence>
<keyword evidence="14" id="KW-1185">Reference proteome</keyword>